<protein>
    <recommendedName>
        <fullName evidence="4">Sugar lactone lactonase YvrE</fullName>
    </recommendedName>
</protein>
<evidence type="ECO:0000313" key="3">
    <source>
        <dbReference type="Proteomes" id="UP000199120"/>
    </source>
</evidence>
<evidence type="ECO:0000256" key="1">
    <source>
        <dbReference type="SAM" id="SignalP"/>
    </source>
</evidence>
<evidence type="ECO:0000313" key="2">
    <source>
        <dbReference type="EMBL" id="SEK50399.1"/>
    </source>
</evidence>
<keyword evidence="1" id="KW-0732">Signal</keyword>
<evidence type="ECO:0008006" key="4">
    <source>
        <dbReference type="Google" id="ProtNLM"/>
    </source>
</evidence>
<feature type="chain" id="PRO_5030028939" description="Sugar lactone lactonase YvrE" evidence="1">
    <location>
        <begin position="25"/>
        <end position="319"/>
    </location>
</feature>
<name>A0A1H7HJF0_9BURK</name>
<keyword evidence="3" id="KW-1185">Reference proteome</keyword>
<feature type="signal peptide" evidence="1">
    <location>
        <begin position="1"/>
        <end position="24"/>
    </location>
</feature>
<dbReference type="SUPFAM" id="SSF75011">
    <property type="entry name" value="3-carboxy-cis,cis-mucoante lactonizing enzyme"/>
    <property type="match status" value="1"/>
</dbReference>
<sequence>MSLCVIVRSVRARVVRASVVVATAAVFVAGCGSAPPRATSASIGVAAQPNGIAVRPGDGALFITDDRDNAVLWSSDHATFARYATVPAVPGQPNALSQPAFARQDTLLVARFGFGSAGALVSVSASGDASVLTGLAPQRRRLGLVSLGPRRALSSWFVKSGSQPNAGGVSVVTYDDDTHAATERDLIVGLSKPVGIAVGGDTLFVSDQASGVILRYGLPALLAARSPASAGVAFAHVDGPDLLAVDHAGALYTKCGDHGLCRIAPDGAVTTLADDFSEARGVAVDDAHHTLYAVDRVKGAGATSAIRVFPLSEGTSASH</sequence>
<dbReference type="Gene3D" id="2.120.10.30">
    <property type="entry name" value="TolB, C-terminal domain"/>
    <property type="match status" value="1"/>
</dbReference>
<dbReference type="STRING" id="416943.SAMN05445871_0004"/>
<reference evidence="3" key="1">
    <citation type="submission" date="2016-10" db="EMBL/GenBank/DDBJ databases">
        <authorList>
            <person name="Varghese N."/>
            <person name="Submissions S."/>
        </authorList>
    </citation>
    <scope>NUCLEOTIDE SEQUENCE [LARGE SCALE GENOMIC DNA]</scope>
    <source>
        <strain evidence="3">LMG 26416</strain>
    </source>
</reference>
<proteinExistence type="predicted"/>
<gene>
    <name evidence="2" type="ORF">SAMN05192542_102305</name>
</gene>
<dbReference type="InterPro" id="IPR011042">
    <property type="entry name" value="6-blade_b-propeller_TolB-like"/>
</dbReference>
<dbReference type="AlphaFoldDB" id="A0A1H7HJF0"/>
<dbReference type="Proteomes" id="UP000199120">
    <property type="component" value="Unassembled WGS sequence"/>
</dbReference>
<dbReference type="EMBL" id="FOAJ01000002">
    <property type="protein sequence ID" value="SEK50399.1"/>
    <property type="molecule type" value="Genomic_DNA"/>
</dbReference>
<organism evidence="2 3">
    <name type="scientific">Paraburkholderia caballeronis</name>
    <dbReference type="NCBI Taxonomy" id="416943"/>
    <lineage>
        <taxon>Bacteria</taxon>
        <taxon>Pseudomonadati</taxon>
        <taxon>Pseudomonadota</taxon>
        <taxon>Betaproteobacteria</taxon>
        <taxon>Burkholderiales</taxon>
        <taxon>Burkholderiaceae</taxon>
        <taxon>Paraburkholderia</taxon>
    </lineage>
</organism>
<accession>A0A1H7HJF0</accession>